<evidence type="ECO:0000313" key="2">
    <source>
        <dbReference type="Proteomes" id="UP000238479"/>
    </source>
</evidence>
<dbReference type="SUPFAM" id="SSF52540">
    <property type="entry name" value="P-loop containing nucleoside triphosphate hydrolases"/>
    <property type="match status" value="1"/>
</dbReference>
<dbReference type="EMBL" id="PDCK01000041">
    <property type="protein sequence ID" value="PRQ45383.1"/>
    <property type="molecule type" value="Genomic_DNA"/>
</dbReference>
<evidence type="ECO:0000313" key="1">
    <source>
        <dbReference type="EMBL" id="PRQ45383.1"/>
    </source>
</evidence>
<dbReference type="Gene3D" id="1.10.10.10">
    <property type="entry name" value="Winged helix-like DNA-binding domain superfamily/Winged helix DNA-binding domain"/>
    <property type="match status" value="1"/>
</dbReference>
<dbReference type="Gramene" id="PRQ45383">
    <property type="protein sequence ID" value="PRQ45383"/>
    <property type="gene ID" value="RchiOBHm_Chr3g0490741"/>
</dbReference>
<dbReference type="AlphaFoldDB" id="A0A2P6RG18"/>
<dbReference type="InterPro" id="IPR044974">
    <property type="entry name" value="Disease_R_plants"/>
</dbReference>
<dbReference type="STRING" id="74649.A0A2P6RG18"/>
<comment type="caution">
    <text evidence="1">The sequence shown here is derived from an EMBL/GenBank/DDBJ whole genome shotgun (WGS) entry which is preliminary data.</text>
</comment>
<dbReference type="GO" id="GO:0098542">
    <property type="term" value="P:defense response to other organism"/>
    <property type="evidence" value="ECO:0007669"/>
    <property type="project" value="TreeGrafter"/>
</dbReference>
<gene>
    <name evidence="1" type="ORF">RchiOBHm_Chr3g0490741</name>
</gene>
<dbReference type="PANTHER" id="PTHR23155">
    <property type="entry name" value="DISEASE RESISTANCE PROTEIN RP"/>
    <property type="match status" value="1"/>
</dbReference>
<sequence length="135" mass="15514">MIDLVQTPRRKTKKFEASDFFSCSFSTGEGKFGFDGLRGGRDAYGSTESVLGHMLRSKTTDEWRSIVNNKIWDLPEGEKRILSILKLSFDELKPSSLKQCFAYCSMFFKDFDIEKDDLIQLWMAQDGFTLVLTKV</sequence>
<dbReference type="InterPro" id="IPR027417">
    <property type="entry name" value="P-loop_NTPase"/>
</dbReference>
<dbReference type="InterPro" id="IPR036388">
    <property type="entry name" value="WH-like_DNA-bd_sf"/>
</dbReference>
<protein>
    <submittedName>
        <fullName evidence="1">Putative P-loop containing nucleoside triphosphate hydrolase</fullName>
    </submittedName>
</protein>
<dbReference type="Proteomes" id="UP000238479">
    <property type="component" value="Chromosome 3"/>
</dbReference>
<reference evidence="1 2" key="1">
    <citation type="journal article" date="2018" name="Nat. Genet.">
        <title>The Rosa genome provides new insights in the design of modern roses.</title>
        <authorList>
            <person name="Bendahmane M."/>
        </authorList>
    </citation>
    <scope>NUCLEOTIDE SEQUENCE [LARGE SCALE GENOMIC DNA]</scope>
    <source>
        <strain evidence="2">cv. Old Blush</strain>
    </source>
</reference>
<keyword evidence="2" id="KW-1185">Reference proteome</keyword>
<name>A0A2P6RG18_ROSCH</name>
<dbReference type="PANTHER" id="PTHR23155:SF1139">
    <property type="entry name" value="CC-NBS-LRR RESISTANCE PROTEIN"/>
    <property type="match status" value="1"/>
</dbReference>
<organism evidence="1 2">
    <name type="scientific">Rosa chinensis</name>
    <name type="common">China rose</name>
    <dbReference type="NCBI Taxonomy" id="74649"/>
    <lineage>
        <taxon>Eukaryota</taxon>
        <taxon>Viridiplantae</taxon>
        <taxon>Streptophyta</taxon>
        <taxon>Embryophyta</taxon>
        <taxon>Tracheophyta</taxon>
        <taxon>Spermatophyta</taxon>
        <taxon>Magnoliopsida</taxon>
        <taxon>eudicotyledons</taxon>
        <taxon>Gunneridae</taxon>
        <taxon>Pentapetalae</taxon>
        <taxon>rosids</taxon>
        <taxon>fabids</taxon>
        <taxon>Rosales</taxon>
        <taxon>Rosaceae</taxon>
        <taxon>Rosoideae</taxon>
        <taxon>Rosoideae incertae sedis</taxon>
        <taxon>Rosa</taxon>
    </lineage>
</organism>
<proteinExistence type="predicted"/>
<accession>A0A2P6RG18</accession>
<dbReference type="GO" id="GO:0016787">
    <property type="term" value="F:hydrolase activity"/>
    <property type="evidence" value="ECO:0007669"/>
    <property type="project" value="UniProtKB-KW"/>
</dbReference>
<keyword evidence="1" id="KW-0378">Hydrolase</keyword>